<dbReference type="RefSeq" id="WP_037436018.1">
    <property type="nucleotide sequence ID" value="NZ_BJNI01000122.1"/>
</dbReference>
<dbReference type="Pfam" id="PF13508">
    <property type="entry name" value="Acetyltransf_7"/>
    <property type="match status" value="1"/>
</dbReference>
<dbReference type="GO" id="GO:0008080">
    <property type="term" value="F:N-acetyltransferase activity"/>
    <property type="evidence" value="ECO:0007669"/>
    <property type="project" value="InterPro"/>
</dbReference>
<feature type="domain" description="N-acetyltransferase" evidence="1">
    <location>
        <begin position="8"/>
        <end position="152"/>
    </location>
</feature>
<evidence type="ECO:0000313" key="2">
    <source>
        <dbReference type="EMBL" id="MQX09617.1"/>
    </source>
</evidence>
<name>A0A844AAS0_RHIFR</name>
<protein>
    <submittedName>
        <fullName evidence="2">GNAT family N-acetyltransferase</fullName>
    </submittedName>
</protein>
<dbReference type="SUPFAM" id="SSF55729">
    <property type="entry name" value="Acyl-CoA N-acyltransferases (Nat)"/>
    <property type="match status" value="1"/>
</dbReference>
<dbReference type="InterPro" id="IPR039840">
    <property type="entry name" value="NAA80"/>
</dbReference>
<dbReference type="GO" id="GO:0005737">
    <property type="term" value="C:cytoplasm"/>
    <property type="evidence" value="ECO:0007669"/>
    <property type="project" value="TreeGrafter"/>
</dbReference>
<evidence type="ECO:0000259" key="1">
    <source>
        <dbReference type="PROSITE" id="PS51186"/>
    </source>
</evidence>
<dbReference type="PROSITE" id="PS51186">
    <property type="entry name" value="GNAT"/>
    <property type="match status" value="1"/>
</dbReference>
<accession>A0A844AAS0</accession>
<dbReference type="Gene3D" id="3.40.630.30">
    <property type="match status" value="1"/>
</dbReference>
<reference evidence="2 3" key="1">
    <citation type="journal article" date="2013" name="Genome Biol.">
        <title>Comparative genomics of the core and accessory genomes of 48 Sinorhizobium strains comprising five genospecies.</title>
        <authorList>
            <person name="Sugawara M."/>
            <person name="Epstein B."/>
            <person name="Badgley B.D."/>
            <person name="Unno T."/>
            <person name="Xu L."/>
            <person name="Reese J."/>
            <person name="Gyaneshwar P."/>
            <person name="Denny R."/>
            <person name="Mudge J."/>
            <person name="Bharti A.K."/>
            <person name="Farmer A.D."/>
            <person name="May G.D."/>
            <person name="Woodward J.E."/>
            <person name="Medigue C."/>
            <person name="Vallenet D."/>
            <person name="Lajus A."/>
            <person name="Rouy Z."/>
            <person name="Martinez-Vaz B."/>
            <person name="Tiffin P."/>
            <person name="Young N.D."/>
            <person name="Sadowsky M.J."/>
        </authorList>
    </citation>
    <scope>NUCLEOTIDE SEQUENCE [LARGE SCALE GENOMIC DNA]</scope>
    <source>
        <strain evidence="2 3">USDA205</strain>
    </source>
</reference>
<dbReference type="GO" id="GO:1905502">
    <property type="term" value="F:acetyl-CoA binding"/>
    <property type="evidence" value="ECO:0007669"/>
    <property type="project" value="TreeGrafter"/>
</dbReference>
<dbReference type="AlphaFoldDB" id="A0A844AAS0"/>
<sequence length="152" mass="17232">MHQVADYLDHQNFGPIIADRIWNAWWKDAGLHLSDITHHLTEMVDDRSLPTALVAHDESGYLGSAFLIDCDLEERQQYKPWVAAVWVEESKRKRGVGKSLVEAAAKTAADLGYRVSYICCHQELEAFYTAFGWSVLERDVGPHKLSVLSFEA</sequence>
<proteinExistence type="predicted"/>
<dbReference type="PANTHER" id="PTHR13538:SF4">
    <property type="entry name" value="N-ALPHA-ACETYLTRANSFERASE 80"/>
    <property type="match status" value="1"/>
</dbReference>
<keyword evidence="2" id="KW-0808">Transferase</keyword>
<dbReference type="InterPro" id="IPR000182">
    <property type="entry name" value="GNAT_dom"/>
</dbReference>
<gene>
    <name evidence="2" type="ORF">GHK48_15375</name>
</gene>
<comment type="caution">
    <text evidence="2">The sequence shown here is derived from an EMBL/GenBank/DDBJ whole genome shotgun (WGS) entry which is preliminary data.</text>
</comment>
<evidence type="ECO:0000313" key="3">
    <source>
        <dbReference type="Proteomes" id="UP000466694"/>
    </source>
</evidence>
<dbReference type="Proteomes" id="UP000466694">
    <property type="component" value="Unassembled WGS sequence"/>
</dbReference>
<dbReference type="PANTHER" id="PTHR13538">
    <property type="entry name" value="N-ACETYLTRANSFERASE 6"/>
    <property type="match status" value="1"/>
</dbReference>
<dbReference type="EMBL" id="WISZ01000122">
    <property type="protein sequence ID" value="MQX09617.1"/>
    <property type="molecule type" value="Genomic_DNA"/>
</dbReference>
<organism evidence="2 3">
    <name type="scientific">Rhizobium fredii</name>
    <name type="common">Sinorhizobium fredii</name>
    <dbReference type="NCBI Taxonomy" id="380"/>
    <lineage>
        <taxon>Bacteria</taxon>
        <taxon>Pseudomonadati</taxon>
        <taxon>Pseudomonadota</taxon>
        <taxon>Alphaproteobacteria</taxon>
        <taxon>Hyphomicrobiales</taxon>
        <taxon>Rhizobiaceae</taxon>
        <taxon>Sinorhizobium/Ensifer group</taxon>
        <taxon>Sinorhizobium</taxon>
    </lineage>
</organism>
<dbReference type="InterPro" id="IPR016181">
    <property type="entry name" value="Acyl_CoA_acyltransferase"/>
</dbReference>